<gene>
    <name evidence="2" type="ORF">NB700_001783</name>
</gene>
<keyword evidence="3" id="KW-1185">Reference proteome</keyword>
<dbReference type="RefSeq" id="WP_267122633.1">
    <property type="nucleotide sequence ID" value="NZ_JANFWR010000010.1"/>
</dbReference>
<reference evidence="2 3" key="1">
    <citation type="submission" date="2022-06" db="EMBL/GenBank/DDBJ databases">
        <title>Dynamics of rice microbiomes reveals core vertical transmitted seed endophytes.</title>
        <authorList>
            <person name="Liao K."/>
            <person name="Zhang X."/>
        </authorList>
    </citation>
    <scope>NUCLEOTIDE SEQUENCE [LARGE SCALE GENOMIC DNA]</scope>
    <source>
        <strain evidence="2 3">YT10-10-1</strain>
    </source>
</reference>
<evidence type="ECO:0000256" key="1">
    <source>
        <dbReference type="SAM" id="MobiDB-lite"/>
    </source>
</evidence>
<name>A0ABT3DUQ6_9XANT</name>
<accession>A0ABT3DUQ6</accession>
<organism evidence="2 3">
    <name type="scientific">Xanthomonas sacchari</name>
    <dbReference type="NCBI Taxonomy" id="56458"/>
    <lineage>
        <taxon>Bacteria</taxon>
        <taxon>Pseudomonadati</taxon>
        <taxon>Pseudomonadota</taxon>
        <taxon>Gammaproteobacteria</taxon>
        <taxon>Lysobacterales</taxon>
        <taxon>Lysobacteraceae</taxon>
        <taxon>Xanthomonas</taxon>
    </lineage>
</organism>
<feature type="region of interest" description="Disordered" evidence="1">
    <location>
        <begin position="21"/>
        <end position="48"/>
    </location>
</feature>
<sequence length="48" mass="5601">MNQKNQTPDLIHRDAARCIGDELEQSSIRDMPDLNDPHHEDYDPRIEA</sequence>
<evidence type="ECO:0000313" key="3">
    <source>
        <dbReference type="Proteomes" id="UP001320843"/>
    </source>
</evidence>
<evidence type="ECO:0000313" key="2">
    <source>
        <dbReference type="EMBL" id="MCW0399227.1"/>
    </source>
</evidence>
<comment type="caution">
    <text evidence="2">The sequence shown here is derived from an EMBL/GenBank/DDBJ whole genome shotgun (WGS) entry which is preliminary data.</text>
</comment>
<dbReference type="EMBL" id="JANFWR010000010">
    <property type="protein sequence ID" value="MCW0399227.1"/>
    <property type="molecule type" value="Genomic_DNA"/>
</dbReference>
<feature type="compositionally biased region" description="Basic and acidic residues" evidence="1">
    <location>
        <begin position="30"/>
        <end position="48"/>
    </location>
</feature>
<dbReference type="Proteomes" id="UP001320843">
    <property type="component" value="Unassembled WGS sequence"/>
</dbReference>
<proteinExistence type="predicted"/>
<protein>
    <submittedName>
        <fullName evidence="2">Uncharacterized protein</fullName>
    </submittedName>
</protein>